<comment type="subcellular location">
    <subcellularLocation>
        <location evidence="1">Nucleus</location>
    </subcellularLocation>
</comment>
<feature type="region of interest" description="Disordered" evidence="6">
    <location>
        <begin position="521"/>
        <end position="546"/>
    </location>
</feature>
<organism evidence="8 9">
    <name type="scientific">Didymella exigua CBS 183.55</name>
    <dbReference type="NCBI Taxonomy" id="1150837"/>
    <lineage>
        <taxon>Eukaryota</taxon>
        <taxon>Fungi</taxon>
        <taxon>Dikarya</taxon>
        <taxon>Ascomycota</taxon>
        <taxon>Pezizomycotina</taxon>
        <taxon>Dothideomycetes</taxon>
        <taxon>Pleosporomycetidae</taxon>
        <taxon>Pleosporales</taxon>
        <taxon>Pleosporineae</taxon>
        <taxon>Didymellaceae</taxon>
        <taxon>Didymella</taxon>
    </lineage>
</organism>
<keyword evidence="3" id="KW-0805">Transcription regulation</keyword>
<dbReference type="GO" id="GO:0006351">
    <property type="term" value="P:DNA-templated transcription"/>
    <property type="evidence" value="ECO:0007669"/>
    <property type="project" value="InterPro"/>
</dbReference>
<dbReference type="PROSITE" id="PS50048">
    <property type="entry name" value="ZN2_CY6_FUNGAL_2"/>
    <property type="match status" value="1"/>
</dbReference>
<evidence type="ECO:0000256" key="4">
    <source>
        <dbReference type="ARBA" id="ARBA00023163"/>
    </source>
</evidence>
<dbReference type="GO" id="GO:0003677">
    <property type="term" value="F:DNA binding"/>
    <property type="evidence" value="ECO:0007669"/>
    <property type="project" value="InterPro"/>
</dbReference>
<dbReference type="GeneID" id="54344825"/>
<keyword evidence="9" id="KW-1185">Reference proteome</keyword>
<dbReference type="OrthoDB" id="1924787at2759"/>
<reference evidence="8" key="1">
    <citation type="journal article" date="2020" name="Stud. Mycol.">
        <title>101 Dothideomycetes genomes: a test case for predicting lifestyles and emergence of pathogens.</title>
        <authorList>
            <person name="Haridas S."/>
            <person name="Albert R."/>
            <person name="Binder M."/>
            <person name="Bloem J."/>
            <person name="Labutti K."/>
            <person name="Salamov A."/>
            <person name="Andreopoulos B."/>
            <person name="Baker S."/>
            <person name="Barry K."/>
            <person name="Bills G."/>
            <person name="Bluhm B."/>
            <person name="Cannon C."/>
            <person name="Castanera R."/>
            <person name="Culley D."/>
            <person name="Daum C."/>
            <person name="Ezra D."/>
            <person name="Gonzalez J."/>
            <person name="Henrissat B."/>
            <person name="Kuo A."/>
            <person name="Liang C."/>
            <person name="Lipzen A."/>
            <person name="Lutzoni F."/>
            <person name="Magnuson J."/>
            <person name="Mondo S."/>
            <person name="Nolan M."/>
            <person name="Ohm R."/>
            <person name="Pangilinan J."/>
            <person name="Park H.-J."/>
            <person name="Ramirez L."/>
            <person name="Alfaro M."/>
            <person name="Sun H."/>
            <person name="Tritt A."/>
            <person name="Yoshinaga Y."/>
            <person name="Zwiers L.-H."/>
            <person name="Turgeon B."/>
            <person name="Goodwin S."/>
            <person name="Spatafora J."/>
            <person name="Crous P."/>
            <person name="Grigoriev I."/>
        </authorList>
    </citation>
    <scope>NUCLEOTIDE SEQUENCE</scope>
    <source>
        <strain evidence="8">CBS 183.55</strain>
    </source>
</reference>
<dbReference type="RefSeq" id="XP_033454215.1">
    <property type="nucleotide sequence ID" value="XM_033587179.1"/>
</dbReference>
<evidence type="ECO:0000256" key="2">
    <source>
        <dbReference type="ARBA" id="ARBA00022723"/>
    </source>
</evidence>
<keyword evidence="2" id="KW-0479">Metal-binding</keyword>
<evidence type="ECO:0000256" key="3">
    <source>
        <dbReference type="ARBA" id="ARBA00023015"/>
    </source>
</evidence>
<dbReference type="Pfam" id="PF04082">
    <property type="entry name" value="Fungal_trans"/>
    <property type="match status" value="1"/>
</dbReference>
<dbReference type="PROSITE" id="PS00463">
    <property type="entry name" value="ZN2_CY6_FUNGAL_1"/>
    <property type="match status" value="1"/>
</dbReference>
<dbReference type="PANTHER" id="PTHR47338:SF16">
    <property type="entry name" value="TRANSCRIPTION FACTOR, PUTATIVE (AFU_ORTHOLOGUE AFUA_2G09360)-RELATED"/>
    <property type="match status" value="1"/>
</dbReference>
<dbReference type="CDD" id="cd00067">
    <property type="entry name" value="GAL4"/>
    <property type="match status" value="1"/>
</dbReference>
<keyword evidence="5" id="KW-0539">Nucleus</keyword>
<dbReference type="Gene3D" id="4.10.240.10">
    <property type="entry name" value="Zn(2)-C6 fungal-type DNA-binding domain"/>
    <property type="match status" value="1"/>
</dbReference>
<protein>
    <recommendedName>
        <fullName evidence="7">Zn(2)-C6 fungal-type domain-containing protein</fullName>
    </recommendedName>
</protein>
<dbReference type="GO" id="GO:0005634">
    <property type="term" value="C:nucleus"/>
    <property type="evidence" value="ECO:0007669"/>
    <property type="project" value="UniProtKB-SubCell"/>
</dbReference>
<dbReference type="InterPro" id="IPR001138">
    <property type="entry name" value="Zn2Cys6_DnaBD"/>
</dbReference>
<feature type="domain" description="Zn(2)-C6 fungal-type" evidence="7">
    <location>
        <begin position="6"/>
        <end position="38"/>
    </location>
</feature>
<gene>
    <name evidence="8" type="ORF">M421DRAFT_109653</name>
</gene>
<dbReference type="SUPFAM" id="SSF57701">
    <property type="entry name" value="Zn2/Cys6 DNA-binding domain"/>
    <property type="match status" value="1"/>
</dbReference>
<dbReference type="CDD" id="cd12148">
    <property type="entry name" value="fungal_TF_MHR"/>
    <property type="match status" value="1"/>
</dbReference>
<accession>A0A6A5S913</accession>
<dbReference type="EMBL" id="ML978956">
    <property type="protein sequence ID" value="KAF1933967.1"/>
    <property type="molecule type" value="Genomic_DNA"/>
</dbReference>
<proteinExistence type="predicted"/>
<dbReference type="Proteomes" id="UP000800082">
    <property type="component" value="Unassembled WGS sequence"/>
</dbReference>
<dbReference type="SMART" id="SM00066">
    <property type="entry name" value="GAL4"/>
    <property type="match status" value="1"/>
</dbReference>
<name>A0A6A5S913_9PLEO</name>
<dbReference type="PANTHER" id="PTHR47338">
    <property type="entry name" value="ZN(II)2CYS6 TRANSCRIPTION FACTOR (EUROFUNG)-RELATED"/>
    <property type="match status" value="1"/>
</dbReference>
<evidence type="ECO:0000256" key="5">
    <source>
        <dbReference type="ARBA" id="ARBA00023242"/>
    </source>
</evidence>
<dbReference type="InterPro" id="IPR050815">
    <property type="entry name" value="TF_fung"/>
</dbReference>
<dbReference type="AlphaFoldDB" id="A0A6A5S913"/>
<evidence type="ECO:0000256" key="1">
    <source>
        <dbReference type="ARBA" id="ARBA00004123"/>
    </source>
</evidence>
<evidence type="ECO:0000313" key="9">
    <source>
        <dbReference type="Proteomes" id="UP000800082"/>
    </source>
</evidence>
<dbReference type="InterPro" id="IPR036864">
    <property type="entry name" value="Zn2-C6_fun-type_DNA-bd_sf"/>
</dbReference>
<dbReference type="InterPro" id="IPR007219">
    <property type="entry name" value="XnlR_reg_dom"/>
</dbReference>
<sequence length="546" mass="62830">MRIVTSCTFCRSRKRRCTFIPSSNSCKECIGKNAKCSLSDHGSNAADQQRGVRRTLLPLQHTSISPGLHRGSMSSLVSLYDAPDPGLVTELVDIYFDLIHDKQHILFHPPTFKAQYHAGQAPPFLIWAMAALASRFSNHPAFASIPRGERGRRWLDKALDSFNNRSKDICISALQGTIVLGMACFSEGETAKDNLLSAQAIRMVQTMRLPNVTCPDAISFEIEVRLYWQVWMMDMWHASRSQFPRQLRFDERIPKILEEKAFYQLRRHASFDGSNTGPAPVLEANRKGLWSTMLPLSEIHSRVMHLNYIVCDQNEDPYDHPGRVEEIAEELLNWHRALPQEMRYLPASIARVKADGLLREFNVMHILYHFQFQLLYYQYLQRDINIDPDSATARERETYAARCKAHAIAMSEIFWAANSQKGTECFWSPVNGHLLVVASSIHLHTLLFDTDEERTATIKKLLEQNFTMLLQLQQYWPSLENSMMRLRAFHKTCLLNAEPGESYDMDDWTAQFLNRYHMPVEERQSTTTPSEELGGWDRNTLQSLNQ</sequence>
<evidence type="ECO:0000313" key="8">
    <source>
        <dbReference type="EMBL" id="KAF1933967.1"/>
    </source>
</evidence>
<evidence type="ECO:0000256" key="6">
    <source>
        <dbReference type="SAM" id="MobiDB-lite"/>
    </source>
</evidence>
<evidence type="ECO:0000259" key="7">
    <source>
        <dbReference type="PROSITE" id="PS50048"/>
    </source>
</evidence>
<dbReference type="GO" id="GO:0000981">
    <property type="term" value="F:DNA-binding transcription factor activity, RNA polymerase II-specific"/>
    <property type="evidence" value="ECO:0007669"/>
    <property type="project" value="InterPro"/>
</dbReference>
<keyword evidence="4" id="KW-0804">Transcription</keyword>
<dbReference type="GO" id="GO:0008270">
    <property type="term" value="F:zinc ion binding"/>
    <property type="evidence" value="ECO:0007669"/>
    <property type="project" value="InterPro"/>
</dbReference>